<evidence type="ECO:0000256" key="3">
    <source>
        <dbReference type="ARBA" id="ARBA00022989"/>
    </source>
</evidence>
<dbReference type="Proteomes" id="UP001165498">
    <property type="component" value="Unassembled WGS sequence"/>
</dbReference>
<dbReference type="Gene3D" id="1.20.1740.10">
    <property type="entry name" value="Amino acid/polyamine transporter I"/>
    <property type="match status" value="1"/>
</dbReference>
<feature type="transmembrane region" description="Helical" evidence="5">
    <location>
        <begin position="271"/>
        <end position="296"/>
    </location>
</feature>
<protein>
    <submittedName>
        <fullName evidence="6">Amino acid permease</fullName>
    </submittedName>
</protein>
<evidence type="ECO:0000256" key="5">
    <source>
        <dbReference type="SAM" id="Phobius"/>
    </source>
</evidence>
<reference evidence="6" key="1">
    <citation type="submission" date="2022-07" db="EMBL/GenBank/DDBJ databases">
        <title>Tahibacter sp., a new gammaproteobacterium isolated from the silt sample collected at pig farm.</title>
        <authorList>
            <person name="Chen H."/>
        </authorList>
    </citation>
    <scope>NUCLEOTIDE SEQUENCE</scope>
    <source>
        <strain evidence="6">P2K</strain>
    </source>
</reference>
<comment type="subcellular location">
    <subcellularLocation>
        <location evidence="1">Membrane</location>
        <topology evidence="1">Multi-pass membrane protein</topology>
    </subcellularLocation>
</comment>
<dbReference type="EMBL" id="JANFQO010000022">
    <property type="protein sequence ID" value="MCQ4166882.1"/>
    <property type="molecule type" value="Genomic_DNA"/>
</dbReference>
<feature type="transmembrane region" description="Helical" evidence="5">
    <location>
        <begin position="383"/>
        <end position="406"/>
    </location>
</feature>
<keyword evidence="7" id="KW-1185">Reference proteome</keyword>
<comment type="caution">
    <text evidence="6">The sequence shown here is derived from an EMBL/GenBank/DDBJ whole genome shotgun (WGS) entry which is preliminary data.</text>
</comment>
<feature type="transmembrane region" description="Helical" evidence="5">
    <location>
        <begin position="161"/>
        <end position="182"/>
    </location>
</feature>
<dbReference type="PANTHER" id="PTHR11785:SF512">
    <property type="entry name" value="SOBREMESA, ISOFORM B"/>
    <property type="match status" value="1"/>
</dbReference>
<keyword evidence="2 5" id="KW-0812">Transmembrane</keyword>
<dbReference type="PANTHER" id="PTHR11785">
    <property type="entry name" value="AMINO ACID TRANSPORTER"/>
    <property type="match status" value="1"/>
</dbReference>
<feature type="transmembrane region" description="Helical" evidence="5">
    <location>
        <begin position="12"/>
        <end position="37"/>
    </location>
</feature>
<evidence type="ECO:0000313" key="7">
    <source>
        <dbReference type="Proteomes" id="UP001165498"/>
    </source>
</evidence>
<evidence type="ECO:0000313" key="6">
    <source>
        <dbReference type="EMBL" id="MCQ4166882.1"/>
    </source>
</evidence>
<proteinExistence type="predicted"/>
<dbReference type="InterPro" id="IPR050598">
    <property type="entry name" value="AminoAcid_Transporter"/>
</dbReference>
<sequence>MSDSTNPGYARRLGVLDATMVVVGGIIGSGIFLNPALVAQRTDSSGMTLLAWALGGVFALAGAFIYAELGARRPQAGGGYVYLRESYGPLIAFLFGWIMLLVNYSGSIAAVATTFAVYACQVAGLSDNLVKPLAVGAILLLAGINFFGIRAGALVQNLATVLKLLAVVAVVVAGLAFGGAAAPPPAGAAPGGGSLGSAMLPVLFAYSGWFYVNNIAGEIREPQKNIPRALVLGMLTCTACYLLANYAYLHVLGHAGLAASKAPAAELMQGAFGPTGAVLIAAGIAISTFGFCNISILGGARMFQVMGADGVFFRAAAHLNPQYRSPDVALAGLALWACVLVLSGSYGQLLDYATVGDWIGSAMVAATLFHYRRHDAGNHVFRAPLHPLLALGFIAAVAYVVVSSAIAQPQQTLIGLGIIAAGVPAYYAWRRSNAAR</sequence>
<evidence type="ECO:0000256" key="2">
    <source>
        <dbReference type="ARBA" id="ARBA00022692"/>
    </source>
</evidence>
<dbReference type="InterPro" id="IPR002293">
    <property type="entry name" value="AA/rel_permease1"/>
</dbReference>
<feature type="transmembrane region" description="Helical" evidence="5">
    <location>
        <begin position="229"/>
        <end position="251"/>
    </location>
</feature>
<dbReference type="PIRSF" id="PIRSF006060">
    <property type="entry name" value="AA_transporter"/>
    <property type="match status" value="1"/>
</dbReference>
<feature type="transmembrane region" description="Helical" evidence="5">
    <location>
        <begin position="352"/>
        <end position="371"/>
    </location>
</feature>
<feature type="transmembrane region" description="Helical" evidence="5">
    <location>
        <begin position="328"/>
        <end position="346"/>
    </location>
</feature>
<evidence type="ECO:0000256" key="4">
    <source>
        <dbReference type="ARBA" id="ARBA00023136"/>
    </source>
</evidence>
<organism evidence="6 7">
    <name type="scientific">Tahibacter harae</name>
    <dbReference type="NCBI Taxonomy" id="2963937"/>
    <lineage>
        <taxon>Bacteria</taxon>
        <taxon>Pseudomonadati</taxon>
        <taxon>Pseudomonadota</taxon>
        <taxon>Gammaproteobacteria</taxon>
        <taxon>Lysobacterales</taxon>
        <taxon>Rhodanobacteraceae</taxon>
        <taxon>Tahibacter</taxon>
    </lineage>
</organism>
<evidence type="ECO:0000256" key="1">
    <source>
        <dbReference type="ARBA" id="ARBA00004141"/>
    </source>
</evidence>
<keyword evidence="3 5" id="KW-1133">Transmembrane helix</keyword>
<feature type="transmembrane region" description="Helical" evidence="5">
    <location>
        <begin position="49"/>
        <end position="69"/>
    </location>
</feature>
<gene>
    <name evidence="6" type="ORF">NM961_19385</name>
</gene>
<name>A0ABT1QX69_9GAMM</name>
<accession>A0ABT1QX69</accession>
<feature type="transmembrane region" description="Helical" evidence="5">
    <location>
        <begin position="412"/>
        <end position="429"/>
    </location>
</feature>
<feature type="transmembrane region" description="Helical" evidence="5">
    <location>
        <begin position="129"/>
        <end position="149"/>
    </location>
</feature>
<feature type="transmembrane region" description="Helical" evidence="5">
    <location>
        <begin position="194"/>
        <end position="217"/>
    </location>
</feature>
<dbReference type="Pfam" id="PF13520">
    <property type="entry name" value="AA_permease_2"/>
    <property type="match status" value="1"/>
</dbReference>
<keyword evidence="4 5" id="KW-0472">Membrane</keyword>
<dbReference type="RefSeq" id="WP_255916069.1">
    <property type="nucleotide sequence ID" value="NZ_JANFQO010000022.1"/>
</dbReference>
<feature type="transmembrane region" description="Helical" evidence="5">
    <location>
        <begin position="90"/>
        <end position="117"/>
    </location>
</feature>